<evidence type="ECO:0000256" key="10">
    <source>
        <dbReference type="ARBA" id="ARBA00023002"/>
    </source>
</evidence>
<dbReference type="Gene3D" id="1.10.287.90">
    <property type="match status" value="1"/>
</dbReference>
<proteinExistence type="inferred from homology"/>
<evidence type="ECO:0000256" key="11">
    <source>
        <dbReference type="ARBA" id="ARBA00023136"/>
    </source>
</evidence>
<protein>
    <recommendedName>
        <fullName evidence="14">Ubiquinol oxidase polypeptide II</fullName>
    </recommendedName>
</protein>
<evidence type="ECO:0000256" key="12">
    <source>
        <dbReference type="ARBA" id="ARBA00023139"/>
    </source>
</evidence>
<feature type="transmembrane region" description="Helical" evidence="16">
    <location>
        <begin position="45"/>
        <end position="69"/>
    </location>
</feature>
<evidence type="ECO:0000256" key="16">
    <source>
        <dbReference type="SAM" id="Phobius"/>
    </source>
</evidence>
<dbReference type="EMBL" id="JBHUGS010000002">
    <property type="protein sequence ID" value="MFD1951189.1"/>
    <property type="molecule type" value="Genomic_DNA"/>
</dbReference>
<keyword evidence="20" id="KW-1185">Reference proteome</keyword>
<dbReference type="Gene3D" id="2.60.40.420">
    <property type="entry name" value="Cupredoxins - blue copper proteins"/>
    <property type="match status" value="1"/>
</dbReference>
<dbReference type="PANTHER" id="PTHR22888">
    <property type="entry name" value="CYTOCHROME C OXIDASE, SUBUNIT II"/>
    <property type="match status" value="1"/>
</dbReference>
<evidence type="ECO:0000256" key="5">
    <source>
        <dbReference type="ARBA" id="ARBA00022660"/>
    </source>
</evidence>
<dbReference type="InterPro" id="IPR011759">
    <property type="entry name" value="Cyt_c_oxidase_su2_TM_dom"/>
</dbReference>
<dbReference type="InterPro" id="IPR010514">
    <property type="entry name" value="COX_ARM"/>
</dbReference>
<keyword evidence="6 16" id="KW-0812">Transmembrane</keyword>
<keyword evidence="10" id="KW-0560">Oxidoreductase</keyword>
<feature type="region of interest" description="Disordered" evidence="15">
    <location>
        <begin position="309"/>
        <end position="382"/>
    </location>
</feature>
<keyword evidence="8" id="KW-0249">Electron transport</keyword>
<keyword evidence="3" id="KW-0813">Transport</keyword>
<dbReference type="InterPro" id="IPR045187">
    <property type="entry name" value="CcO_II"/>
</dbReference>
<dbReference type="InterPro" id="IPR008972">
    <property type="entry name" value="Cupredoxin"/>
</dbReference>
<dbReference type="Pfam" id="PF00116">
    <property type="entry name" value="COX2"/>
    <property type="match status" value="1"/>
</dbReference>
<evidence type="ECO:0000256" key="3">
    <source>
        <dbReference type="ARBA" id="ARBA00022448"/>
    </source>
</evidence>
<evidence type="ECO:0000259" key="18">
    <source>
        <dbReference type="PROSITE" id="PS50999"/>
    </source>
</evidence>
<evidence type="ECO:0000256" key="4">
    <source>
        <dbReference type="ARBA" id="ARBA00022475"/>
    </source>
</evidence>
<keyword evidence="4" id="KW-1003">Cell membrane</keyword>
<evidence type="ECO:0000259" key="17">
    <source>
        <dbReference type="PROSITE" id="PS50857"/>
    </source>
</evidence>
<evidence type="ECO:0000256" key="15">
    <source>
        <dbReference type="SAM" id="MobiDB-lite"/>
    </source>
</evidence>
<evidence type="ECO:0000256" key="14">
    <source>
        <dbReference type="ARBA" id="ARBA00030198"/>
    </source>
</evidence>
<gene>
    <name evidence="19" type="primary">cyoA</name>
    <name evidence="19" type="ORF">ACFSGX_10480</name>
</gene>
<organism evidence="19 20">
    <name type="scientific">Sphingomonas arantia</name>
    <dbReference type="NCBI Taxonomy" id="1460676"/>
    <lineage>
        <taxon>Bacteria</taxon>
        <taxon>Pseudomonadati</taxon>
        <taxon>Pseudomonadota</taxon>
        <taxon>Alphaproteobacteria</taxon>
        <taxon>Sphingomonadales</taxon>
        <taxon>Sphingomonadaceae</taxon>
        <taxon>Sphingomonas</taxon>
    </lineage>
</organism>
<evidence type="ECO:0000313" key="19">
    <source>
        <dbReference type="EMBL" id="MFD1951189.1"/>
    </source>
</evidence>
<feature type="domain" description="Cytochrome oxidase subunit II copper A binding" evidence="17">
    <location>
        <begin position="135"/>
        <end position="247"/>
    </location>
</feature>
<feature type="compositionally biased region" description="Basic and acidic residues" evidence="15">
    <location>
        <begin position="326"/>
        <end position="337"/>
    </location>
</feature>
<accession>A0ABW4TZH3</accession>
<dbReference type="InterPro" id="IPR034227">
    <property type="entry name" value="CuRO_UO_II"/>
</dbReference>
<feature type="compositionally biased region" description="Low complexity" evidence="15">
    <location>
        <begin position="348"/>
        <end position="359"/>
    </location>
</feature>
<dbReference type="RefSeq" id="WP_380929679.1">
    <property type="nucleotide sequence ID" value="NZ_JBHUGS010000002.1"/>
</dbReference>
<dbReference type="SUPFAM" id="SSF49503">
    <property type="entry name" value="Cupredoxins"/>
    <property type="match status" value="1"/>
</dbReference>
<comment type="similarity">
    <text evidence="2">Belongs to the cytochrome c oxidase subunit 2 family.</text>
</comment>
<evidence type="ECO:0000256" key="9">
    <source>
        <dbReference type="ARBA" id="ARBA00022989"/>
    </source>
</evidence>
<feature type="transmembrane region" description="Helical" evidence="16">
    <location>
        <begin position="90"/>
        <end position="111"/>
    </location>
</feature>
<name>A0ABW4TZH3_9SPHN</name>
<dbReference type="InterPro" id="IPR006333">
    <property type="entry name" value="Cyt_o_ubiquinol_oxidase_su2"/>
</dbReference>
<feature type="domain" description="Cytochrome oxidase subunit II transmembrane region profile" evidence="18">
    <location>
        <begin position="23"/>
        <end position="120"/>
    </location>
</feature>
<keyword evidence="7" id="KW-0732">Signal</keyword>
<evidence type="ECO:0000256" key="6">
    <source>
        <dbReference type="ARBA" id="ARBA00022692"/>
    </source>
</evidence>
<dbReference type="SUPFAM" id="SSF81464">
    <property type="entry name" value="Cytochrome c oxidase subunit II-like, transmembrane region"/>
    <property type="match status" value="1"/>
</dbReference>
<dbReference type="NCBIfam" id="TIGR01433">
    <property type="entry name" value="CyoA"/>
    <property type="match status" value="1"/>
</dbReference>
<dbReference type="Pfam" id="PF06481">
    <property type="entry name" value="COX_ARM"/>
    <property type="match status" value="1"/>
</dbReference>
<keyword evidence="5" id="KW-0679">Respiratory chain</keyword>
<sequence length="382" mass="42017">MMFDRSTPSTRRLRLLAGLPLLLLGGCNMVVMNPSGDVALQQRDLILVATGLMLLVIVPVIALTVLFAWRYRAGNKDAKYEPNWDHSTQLELVIWAIPLLIIIVLGAVTWVSTHVLDPYRPIERLGPGRLIAKDVRPLEVQVVALDWKWLFIYPEYGIATVNQLAAPVDRPIEFKLTSSTVMNAFYIPSLAGMIYAMPGMETKLHAVINKPGNYDGISSNYSGAGYSGMKFRFYGMSDQGFAQWVASVRAKPMPLTRANYLQLEKPTENVRPMHFGRVDPQLYKAALNMCVRPGSMCMDRMMMIDAMGGGGKHSAEPKNGVGHAEGALEKQPEEKGAPGHWSTPRKPGAPGAQQPGAQQNRDLTLNRTPPAATPGLRQSARA</sequence>
<keyword evidence="11 16" id="KW-0472">Membrane</keyword>
<dbReference type="InterPro" id="IPR036257">
    <property type="entry name" value="Cyt_c_oxidase_su2_TM_sf"/>
</dbReference>
<keyword evidence="12" id="KW-0564">Palmitate</keyword>
<dbReference type="Proteomes" id="UP001597400">
    <property type="component" value="Unassembled WGS sequence"/>
</dbReference>
<comment type="caution">
    <text evidence="19">The sequence shown here is derived from an EMBL/GenBank/DDBJ whole genome shotgun (WGS) entry which is preliminary data.</text>
</comment>
<evidence type="ECO:0000256" key="13">
    <source>
        <dbReference type="ARBA" id="ARBA00023288"/>
    </source>
</evidence>
<comment type="subcellular location">
    <subcellularLocation>
        <location evidence="1">Cell membrane</location>
        <topology evidence="1">Multi-pass membrane protein</topology>
    </subcellularLocation>
</comment>
<dbReference type="InterPro" id="IPR002429">
    <property type="entry name" value="CcO_II-like_C"/>
</dbReference>
<dbReference type="PROSITE" id="PS50857">
    <property type="entry name" value="COX2_CUA"/>
    <property type="match status" value="1"/>
</dbReference>
<dbReference type="CDD" id="cd04212">
    <property type="entry name" value="CuRO_UO_II"/>
    <property type="match status" value="1"/>
</dbReference>
<evidence type="ECO:0000256" key="2">
    <source>
        <dbReference type="ARBA" id="ARBA00007866"/>
    </source>
</evidence>
<evidence type="ECO:0000256" key="8">
    <source>
        <dbReference type="ARBA" id="ARBA00022982"/>
    </source>
</evidence>
<keyword evidence="9 16" id="KW-1133">Transmembrane helix</keyword>
<dbReference type="PROSITE" id="PS50999">
    <property type="entry name" value="COX2_TM"/>
    <property type="match status" value="1"/>
</dbReference>
<evidence type="ECO:0000313" key="20">
    <source>
        <dbReference type="Proteomes" id="UP001597400"/>
    </source>
</evidence>
<dbReference type="PROSITE" id="PS51257">
    <property type="entry name" value="PROKAR_LIPOPROTEIN"/>
    <property type="match status" value="1"/>
</dbReference>
<evidence type="ECO:0000256" key="7">
    <source>
        <dbReference type="ARBA" id="ARBA00022729"/>
    </source>
</evidence>
<keyword evidence="13" id="KW-0449">Lipoprotein</keyword>
<dbReference type="PANTHER" id="PTHR22888:SF18">
    <property type="entry name" value="CYTOCHROME BO(3) UBIQUINOL OXIDASE SUBUNIT 2"/>
    <property type="match status" value="1"/>
</dbReference>
<reference evidence="20" key="1">
    <citation type="journal article" date="2019" name="Int. J. Syst. Evol. Microbiol.">
        <title>The Global Catalogue of Microorganisms (GCM) 10K type strain sequencing project: providing services to taxonomists for standard genome sequencing and annotation.</title>
        <authorList>
            <consortium name="The Broad Institute Genomics Platform"/>
            <consortium name="The Broad Institute Genome Sequencing Center for Infectious Disease"/>
            <person name="Wu L."/>
            <person name="Ma J."/>
        </authorList>
    </citation>
    <scope>NUCLEOTIDE SEQUENCE [LARGE SCALE GENOMIC DNA]</scope>
    <source>
        <strain evidence="20">CGMCC 1.12702</strain>
    </source>
</reference>
<evidence type="ECO:0000256" key="1">
    <source>
        <dbReference type="ARBA" id="ARBA00004651"/>
    </source>
</evidence>